<organism evidence="1">
    <name type="scientific">marine sediment metagenome</name>
    <dbReference type="NCBI Taxonomy" id="412755"/>
    <lineage>
        <taxon>unclassified sequences</taxon>
        <taxon>metagenomes</taxon>
        <taxon>ecological metagenomes</taxon>
    </lineage>
</organism>
<gene>
    <name evidence="1" type="ORF">LCGC14_1528360</name>
</gene>
<dbReference type="EMBL" id="LAZR01011421">
    <property type="protein sequence ID" value="KKM61774.1"/>
    <property type="molecule type" value="Genomic_DNA"/>
</dbReference>
<dbReference type="AlphaFoldDB" id="A0A0F9IWM2"/>
<accession>A0A0F9IWM2</accession>
<proteinExistence type="predicted"/>
<evidence type="ECO:0000313" key="1">
    <source>
        <dbReference type="EMBL" id="KKM61774.1"/>
    </source>
</evidence>
<protein>
    <submittedName>
        <fullName evidence="1">Uncharacterized protein</fullName>
    </submittedName>
</protein>
<comment type="caution">
    <text evidence="1">The sequence shown here is derived from an EMBL/GenBank/DDBJ whole genome shotgun (WGS) entry which is preliminary data.</text>
</comment>
<sequence>MDKLKTTFRRYRNLTMSDETATDCIERFNAAVKLHHRQKRVSKINKLTRWCRHLFVTPTTPRPRGKRKIIMAIEATAAKPTAKAYLSLTTVWQNTLNAEERISIGQDICISFLGVEKGRLVFKHLVGSYS</sequence>
<reference evidence="1" key="1">
    <citation type="journal article" date="2015" name="Nature">
        <title>Complex archaea that bridge the gap between prokaryotes and eukaryotes.</title>
        <authorList>
            <person name="Spang A."/>
            <person name="Saw J.H."/>
            <person name="Jorgensen S.L."/>
            <person name="Zaremba-Niedzwiedzka K."/>
            <person name="Martijn J."/>
            <person name="Lind A.E."/>
            <person name="van Eijk R."/>
            <person name="Schleper C."/>
            <person name="Guy L."/>
            <person name="Ettema T.J."/>
        </authorList>
    </citation>
    <scope>NUCLEOTIDE SEQUENCE</scope>
</reference>
<name>A0A0F9IWM2_9ZZZZ</name>